<keyword evidence="3" id="KW-0274">FAD</keyword>
<dbReference type="OrthoDB" id="66881at2759"/>
<dbReference type="Gene3D" id="3.50.50.60">
    <property type="entry name" value="FAD/NAD(P)-binding domain"/>
    <property type="match status" value="3"/>
</dbReference>
<dbReference type="GO" id="GO:0004499">
    <property type="term" value="F:N,N-dimethylaniline monooxygenase activity"/>
    <property type="evidence" value="ECO:0007669"/>
    <property type="project" value="InterPro"/>
</dbReference>
<dbReference type="GO" id="GO:0050660">
    <property type="term" value="F:flavin adenine dinucleotide binding"/>
    <property type="evidence" value="ECO:0007669"/>
    <property type="project" value="InterPro"/>
</dbReference>
<dbReference type="InterPro" id="IPR051820">
    <property type="entry name" value="FAD-binding_MO"/>
</dbReference>
<dbReference type="InterPro" id="IPR020946">
    <property type="entry name" value="Flavin_mOase-like"/>
</dbReference>
<sequence length="489" mass="54586">MVADTNDTPTVDFDLVIVGAGISGINTAFHIQTGAPQPTSYAIFEARSNIGGTWDLFQYPGVRSDSDIFTFSFPWNPWNRENILAPGSDIAAYVAESAAKFGIDKKIKFEHKVVSANWSSKHSLWAVDVQDSEGQMHSLHARFLVLGTGYYDYDEPLQAHIPGIENFKGTVIHPQFWPKGFDYTDKNVVVVGSGATAITIVPGMTEAAKHVTMLQRSPSYIGAVPQHDSVAELEKAVLPISLAWRVTRFRHMVFDYLFYYFCIFFPKFARSMILGETAKLLPPSVPIDPHFTPRYEPWTQRFCACPDGDFFAALRSGKASVITDTIKEVTQDAIQLHSGETLRPDVVITATGLKLLAVGGIRLSVNGHVVDCSKKFLWKGFMIQDLPNLALVLGYVNASWTLGAEITGKAIVRILRQIKREGASSVVPRLQHSERMQSRPFFQISSTYVRNVDQIMPKGGTGPWAHRWNYLADYWKSVWGDVKTGLEYR</sequence>
<dbReference type="EMBL" id="JAGPYM010000088">
    <property type="protein sequence ID" value="KAH6867835.1"/>
    <property type="molecule type" value="Genomic_DNA"/>
</dbReference>
<keyword evidence="5" id="KW-0560">Oxidoreductase</keyword>
<gene>
    <name evidence="7" type="ORF">B0T10DRAFT_596279</name>
</gene>
<evidence type="ECO:0000256" key="2">
    <source>
        <dbReference type="ARBA" id="ARBA00022630"/>
    </source>
</evidence>
<organism evidence="7 8">
    <name type="scientific">Thelonectria olida</name>
    <dbReference type="NCBI Taxonomy" id="1576542"/>
    <lineage>
        <taxon>Eukaryota</taxon>
        <taxon>Fungi</taxon>
        <taxon>Dikarya</taxon>
        <taxon>Ascomycota</taxon>
        <taxon>Pezizomycotina</taxon>
        <taxon>Sordariomycetes</taxon>
        <taxon>Hypocreomycetidae</taxon>
        <taxon>Hypocreales</taxon>
        <taxon>Nectriaceae</taxon>
        <taxon>Thelonectria</taxon>
    </lineage>
</organism>
<accession>A0A9P9AJB8</accession>
<keyword evidence="6" id="KW-0503">Monooxygenase</keyword>
<evidence type="ECO:0000313" key="7">
    <source>
        <dbReference type="EMBL" id="KAH6867835.1"/>
    </source>
</evidence>
<dbReference type="AlphaFoldDB" id="A0A9P9AJB8"/>
<dbReference type="SUPFAM" id="SSF51905">
    <property type="entry name" value="FAD/NAD(P)-binding domain"/>
    <property type="match status" value="1"/>
</dbReference>
<evidence type="ECO:0000256" key="6">
    <source>
        <dbReference type="ARBA" id="ARBA00023033"/>
    </source>
</evidence>
<keyword evidence="8" id="KW-1185">Reference proteome</keyword>
<reference evidence="7 8" key="1">
    <citation type="journal article" date="2021" name="Nat. Commun.">
        <title>Genetic determinants of endophytism in the Arabidopsis root mycobiome.</title>
        <authorList>
            <person name="Mesny F."/>
            <person name="Miyauchi S."/>
            <person name="Thiergart T."/>
            <person name="Pickel B."/>
            <person name="Atanasova L."/>
            <person name="Karlsson M."/>
            <person name="Huettel B."/>
            <person name="Barry K.W."/>
            <person name="Haridas S."/>
            <person name="Chen C."/>
            <person name="Bauer D."/>
            <person name="Andreopoulos W."/>
            <person name="Pangilinan J."/>
            <person name="LaButti K."/>
            <person name="Riley R."/>
            <person name="Lipzen A."/>
            <person name="Clum A."/>
            <person name="Drula E."/>
            <person name="Henrissat B."/>
            <person name="Kohler A."/>
            <person name="Grigoriev I.V."/>
            <person name="Martin F.M."/>
            <person name="Hacquard S."/>
        </authorList>
    </citation>
    <scope>NUCLEOTIDE SEQUENCE [LARGE SCALE GENOMIC DNA]</scope>
    <source>
        <strain evidence="7 8">MPI-CAGE-CH-0241</strain>
    </source>
</reference>
<name>A0A9P9AJB8_9HYPO</name>
<dbReference type="Pfam" id="PF00743">
    <property type="entry name" value="FMO-like"/>
    <property type="match status" value="1"/>
</dbReference>
<keyword evidence="4" id="KW-0521">NADP</keyword>
<protein>
    <recommendedName>
        <fullName evidence="9">FAD-containing monooxygenase EthA</fullName>
    </recommendedName>
</protein>
<evidence type="ECO:0000256" key="4">
    <source>
        <dbReference type="ARBA" id="ARBA00022857"/>
    </source>
</evidence>
<dbReference type="PANTHER" id="PTHR43872:SF1">
    <property type="entry name" value="MONOOXYGENASE, PUTATIVE (AFU_ORTHOLOGUE AFUA_8G02570)-RELATED"/>
    <property type="match status" value="1"/>
</dbReference>
<dbReference type="InterPro" id="IPR036188">
    <property type="entry name" value="FAD/NAD-bd_sf"/>
</dbReference>
<proteinExistence type="predicted"/>
<evidence type="ECO:0000256" key="1">
    <source>
        <dbReference type="ARBA" id="ARBA00001974"/>
    </source>
</evidence>
<comment type="cofactor">
    <cofactor evidence="1">
        <name>FAD</name>
        <dbReference type="ChEBI" id="CHEBI:57692"/>
    </cofactor>
</comment>
<evidence type="ECO:0000256" key="5">
    <source>
        <dbReference type="ARBA" id="ARBA00023002"/>
    </source>
</evidence>
<dbReference type="GO" id="GO:0050661">
    <property type="term" value="F:NADP binding"/>
    <property type="evidence" value="ECO:0007669"/>
    <property type="project" value="InterPro"/>
</dbReference>
<comment type="caution">
    <text evidence="7">The sequence shown here is derived from an EMBL/GenBank/DDBJ whole genome shotgun (WGS) entry which is preliminary data.</text>
</comment>
<evidence type="ECO:0000313" key="8">
    <source>
        <dbReference type="Proteomes" id="UP000777438"/>
    </source>
</evidence>
<dbReference type="FunFam" id="3.50.50.60:FF:000228">
    <property type="entry name" value="FAD-containing monooxygenase EthA"/>
    <property type="match status" value="1"/>
</dbReference>
<dbReference type="Proteomes" id="UP000777438">
    <property type="component" value="Unassembled WGS sequence"/>
</dbReference>
<evidence type="ECO:0008006" key="9">
    <source>
        <dbReference type="Google" id="ProtNLM"/>
    </source>
</evidence>
<evidence type="ECO:0000256" key="3">
    <source>
        <dbReference type="ARBA" id="ARBA00022827"/>
    </source>
</evidence>
<keyword evidence="2" id="KW-0285">Flavoprotein</keyword>
<dbReference type="PANTHER" id="PTHR43872">
    <property type="entry name" value="MONOOXYGENASE, PUTATIVE (AFU_ORTHOLOGUE AFUA_8G02570)-RELATED"/>
    <property type="match status" value="1"/>
</dbReference>